<dbReference type="GO" id="GO:0005524">
    <property type="term" value="F:ATP binding"/>
    <property type="evidence" value="ECO:0007669"/>
    <property type="project" value="UniProtKB-UniRule"/>
</dbReference>
<dbReference type="GO" id="GO:0008360">
    <property type="term" value="P:regulation of cell shape"/>
    <property type="evidence" value="ECO:0007669"/>
    <property type="project" value="UniProtKB-KW"/>
</dbReference>
<feature type="domain" description="ATP-grasp" evidence="24">
    <location>
        <begin position="157"/>
        <end position="363"/>
    </location>
</feature>
<dbReference type="GO" id="GO:0005829">
    <property type="term" value="C:cytosol"/>
    <property type="evidence" value="ECO:0007669"/>
    <property type="project" value="TreeGrafter"/>
</dbReference>
<evidence type="ECO:0000256" key="12">
    <source>
        <dbReference type="ARBA" id="ARBA00022984"/>
    </source>
</evidence>
<dbReference type="AlphaFoldDB" id="R1F1A3"/>
<evidence type="ECO:0000256" key="18">
    <source>
        <dbReference type="ARBA" id="ARBA00047614"/>
    </source>
</evidence>
<feature type="binding site" evidence="21">
    <location>
        <position position="332"/>
    </location>
    <ligand>
        <name>Mg(2+)</name>
        <dbReference type="ChEBI" id="CHEBI:18420"/>
        <label>2</label>
    </ligand>
</feature>
<dbReference type="Gene3D" id="3.30.1490.20">
    <property type="entry name" value="ATP-grasp fold, A domain"/>
    <property type="match status" value="1"/>
</dbReference>
<dbReference type="Gene3D" id="3.30.470.20">
    <property type="entry name" value="ATP-grasp fold, B domain"/>
    <property type="match status" value="1"/>
</dbReference>
<feature type="binding site" evidence="21">
    <location>
        <position position="330"/>
    </location>
    <ligand>
        <name>Mg(2+)</name>
        <dbReference type="ChEBI" id="CHEBI:18420"/>
        <label>2</label>
    </ligand>
</feature>
<dbReference type="PATRIC" id="fig|1268236.3.peg.3598"/>
<comment type="cofactor">
    <cofactor evidence="21">
        <name>Mg(2+)</name>
        <dbReference type="ChEBI" id="CHEBI:18420"/>
    </cofactor>
    <cofactor evidence="21">
        <name>Mn(2+)</name>
        <dbReference type="ChEBI" id="CHEBI:29035"/>
    </cofactor>
    <text evidence="21">Binds 2 magnesium or manganese ions per subunit.</text>
</comment>
<evidence type="ECO:0000256" key="20">
    <source>
        <dbReference type="PIRSR" id="PIRSR039102-2"/>
    </source>
</evidence>
<dbReference type="PANTHER" id="PTHR23132">
    <property type="entry name" value="D-ALANINE--D-ALANINE LIGASE"/>
    <property type="match status" value="1"/>
</dbReference>
<dbReference type="NCBIfam" id="TIGR01205">
    <property type="entry name" value="D_ala_D_alaTIGR"/>
    <property type="match status" value="1"/>
</dbReference>
<keyword evidence="11" id="KW-0133">Cell shape</keyword>
<feature type="binding site" evidence="20">
    <location>
        <begin position="329"/>
        <end position="330"/>
    </location>
    <ligand>
        <name>ATP</name>
        <dbReference type="ChEBI" id="CHEBI:30616"/>
    </ligand>
</feature>
<dbReference type="Gene3D" id="3.40.50.20">
    <property type="match status" value="1"/>
</dbReference>
<dbReference type="GO" id="GO:0008716">
    <property type="term" value="F:D-alanine-D-alanine ligase activity"/>
    <property type="evidence" value="ECO:0007669"/>
    <property type="project" value="UniProtKB-EC"/>
</dbReference>
<dbReference type="GO" id="GO:0071555">
    <property type="term" value="P:cell wall organization"/>
    <property type="evidence" value="ECO:0007669"/>
    <property type="project" value="UniProtKB-KW"/>
</dbReference>
<evidence type="ECO:0000256" key="22">
    <source>
        <dbReference type="PROSITE-ProRule" id="PRU00409"/>
    </source>
</evidence>
<dbReference type="SUPFAM" id="SSF52440">
    <property type="entry name" value="PreATP-grasp domain"/>
    <property type="match status" value="1"/>
</dbReference>
<evidence type="ECO:0000256" key="4">
    <source>
        <dbReference type="ARBA" id="ARBA00010871"/>
    </source>
</evidence>
<evidence type="ECO:0000256" key="7">
    <source>
        <dbReference type="ARBA" id="ARBA00022723"/>
    </source>
</evidence>
<comment type="catalytic activity">
    <reaction evidence="18">
        <text>2 D-alanine + ATP = D-alanyl-D-alanine + ADP + phosphate + H(+)</text>
        <dbReference type="Rhea" id="RHEA:11224"/>
        <dbReference type="ChEBI" id="CHEBI:15378"/>
        <dbReference type="ChEBI" id="CHEBI:30616"/>
        <dbReference type="ChEBI" id="CHEBI:43474"/>
        <dbReference type="ChEBI" id="CHEBI:57416"/>
        <dbReference type="ChEBI" id="CHEBI:57822"/>
        <dbReference type="ChEBI" id="CHEBI:456216"/>
        <dbReference type="EC" id="6.3.2.4"/>
    </reaction>
</comment>
<feature type="binding site" evidence="20">
    <location>
        <begin position="233"/>
        <end position="240"/>
    </location>
    <ligand>
        <name>ATP</name>
        <dbReference type="ChEBI" id="CHEBI:30616"/>
    </ligand>
</feature>
<keyword evidence="8 20" id="KW-0547">Nucleotide-binding</keyword>
<dbReference type="InterPro" id="IPR011127">
    <property type="entry name" value="Dala_Dala_lig_N"/>
</dbReference>
<feature type="signal peptide" evidence="23">
    <location>
        <begin position="1"/>
        <end position="23"/>
    </location>
</feature>
<evidence type="ECO:0000256" key="19">
    <source>
        <dbReference type="PIRSR" id="PIRSR039102-1"/>
    </source>
</evidence>
<gene>
    <name evidence="25" type="primary">ddl</name>
    <name evidence="25" type="ORF">G113_18509</name>
</gene>
<dbReference type="PROSITE" id="PS50975">
    <property type="entry name" value="ATP_GRASP"/>
    <property type="match status" value="1"/>
</dbReference>
<comment type="function">
    <text evidence="2">Cell wall formation.</text>
</comment>
<comment type="similarity">
    <text evidence="4">Belongs to the D-alanine--D-alanine ligase family.</text>
</comment>
<dbReference type="PROSITE" id="PS00843">
    <property type="entry name" value="DALA_DALA_LIGASE_1"/>
    <property type="match status" value="1"/>
</dbReference>
<dbReference type="EC" id="6.3.2.4" evidence="5"/>
<feature type="binding site" evidence="21">
    <location>
        <position position="317"/>
    </location>
    <ligand>
        <name>Mg(2+)</name>
        <dbReference type="ChEBI" id="CHEBI:18420"/>
        <label>1</label>
    </ligand>
</feature>
<keyword evidence="10 21" id="KW-0460">Magnesium</keyword>
<feature type="active site" evidence="19">
    <location>
        <position position="341"/>
    </location>
</feature>
<evidence type="ECO:0000256" key="15">
    <source>
        <dbReference type="ARBA" id="ARBA00040301"/>
    </source>
</evidence>
<dbReference type="EMBL" id="AQGQ01000190">
    <property type="protein sequence ID" value="EOD53637.1"/>
    <property type="molecule type" value="Genomic_DNA"/>
</dbReference>
<dbReference type="InterPro" id="IPR011095">
    <property type="entry name" value="Dala_Dala_lig_C"/>
</dbReference>
<evidence type="ECO:0000256" key="2">
    <source>
        <dbReference type="ARBA" id="ARBA00003921"/>
    </source>
</evidence>
<keyword evidence="7 21" id="KW-0479">Metal-binding</keyword>
<sequence>QGTFLLATLAALGLRPVAGFLFAAEDDAAASPKGSQSMKKMHVLLLCGGGGSEHEVSLRSANFLEQQLGFLADVEVTRVEMFADRWLSADGRECKLGLDRLLSFDSVARPVDFVVPCIHGYPGETGDLQSFLELAGLPYLGCDAEASKICFNKISTKLWLSAINIPNTPYLFLTQQDESSLSEAKAALAKWGRVFIKAACQGSSVGCYSASTETELVQSIKDAFGYSEQVLIEKAVKPRELEVAVYQYGDELVATYPGEICVPTDKFYTYEEKYSSASHTATSLKAEGLTQAQSEAIQAYALKAFRQLKLTHLSRIDFFLTEDGEILLNEINTFPGMTPISMFPKLLEHHGHRFAQFLEGIVRKPA</sequence>
<evidence type="ECO:0000256" key="1">
    <source>
        <dbReference type="ARBA" id="ARBA00001936"/>
    </source>
</evidence>
<feature type="active site" evidence="19">
    <location>
        <position position="203"/>
    </location>
</feature>
<dbReference type="UniPathway" id="UPA00219"/>
<comment type="cofactor">
    <cofactor evidence="1">
        <name>Mn(2+)</name>
        <dbReference type="ChEBI" id="CHEBI:29035"/>
    </cofactor>
</comment>
<evidence type="ECO:0000256" key="8">
    <source>
        <dbReference type="ARBA" id="ARBA00022741"/>
    </source>
</evidence>
<evidence type="ECO:0000256" key="17">
    <source>
        <dbReference type="ARBA" id="ARBA00042415"/>
    </source>
</evidence>
<dbReference type="NCBIfam" id="NF002527">
    <property type="entry name" value="PRK01966.1-3"/>
    <property type="match status" value="1"/>
</dbReference>
<keyword evidence="12" id="KW-0573">Peptidoglycan synthesis</keyword>
<evidence type="ECO:0000256" key="23">
    <source>
        <dbReference type="SAM" id="SignalP"/>
    </source>
</evidence>
<keyword evidence="14" id="KW-0961">Cell wall biogenesis/degradation</keyword>
<keyword evidence="13 21" id="KW-0464">Manganese</keyword>
<feature type="active site" evidence="19">
    <location>
        <position position="53"/>
    </location>
</feature>
<evidence type="ECO:0000256" key="10">
    <source>
        <dbReference type="ARBA" id="ARBA00022842"/>
    </source>
</evidence>
<feature type="binding site" evidence="21">
    <location>
        <position position="330"/>
    </location>
    <ligand>
        <name>Mg(2+)</name>
        <dbReference type="ChEBI" id="CHEBI:18420"/>
        <label>1</label>
    </ligand>
</feature>
<dbReference type="PANTHER" id="PTHR23132:SF25">
    <property type="entry name" value="D-ALANINE--D-ALANINE LIGASE A"/>
    <property type="match status" value="1"/>
</dbReference>
<dbReference type="SUPFAM" id="SSF56059">
    <property type="entry name" value="Glutathione synthetase ATP-binding domain-like"/>
    <property type="match status" value="1"/>
</dbReference>
<evidence type="ECO:0000256" key="13">
    <source>
        <dbReference type="ARBA" id="ARBA00023211"/>
    </source>
</evidence>
<comment type="caution">
    <text evidence="25">The sequence shown here is derived from an EMBL/GenBank/DDBJ whole genome shotgun (WGS) entry which is preliminary data.</text>
</comment>
<feature type="chain" id="PRO_5004350044" description="D-alanine--D-alanine ligase A" evidence="23">
    <location>
        <begin position="24"/>
        <end position="366"/>
    </location>
</feature>
<organism evidence="25 26">
    <name type="scientific">Aeromonas molluscorum 848</name>
    <dbReference type="NCBI Taxonomy" id="1268236"/>
    <lineage>
        <taxon>Bacteria</taxon>
        <taxon>Pseudomonadati</taxon>
        <taxon>Pseudomonadota</taxon>
        <taxon>Gammaproteobacteria</taxon>
        <taxon>Aeromonadales</taxon>
        <taxon>Aeromonadaceae</taxon>
        <taxon>Aeromonas</taxon>
    </lineage>
</organism>
<dbReference type="Proteomes" id="UP000013526">
    <property type="component" value="Unassembled WGS sequence"/>
</dbReference>
<dbReference type="InterPro" id="IPR016185">
    <property type="entry name" value="PreATP-grasp_dom_sf"/>
</dbReference>
<evidence type="ECO:0000256" key="5">
    <source>
        <dbReference type="ARBA" id="ARBA00012216"/>
    </source>
</evidence>
<dbReference type="PIRSF" id="PIRSF039102">
    <property type="entry name" value="Ddl/VanB"/>
    <property type="match status" value="1"/>
</dbReference>
<dbReference type="HAMAP" id="MF_00047">
    <property type="entry name" value="Dala_Dala_lig"/>
    <property type="match status" value="1"/>
</dbReference>
<keyword evidence="23" id="KW-0732">Signal</keyword>
<dbReference type="InterPro" id="IPR000291">
    <property type="entry name" value="D-Ala_lig_Van_CS"/>
</dbReference>
<reference evidence="25 26" key="1">
    <citation type="journal article" date="2013" name="Genome Announc.">
        <title>Draft Genome Sequence of Aeromonas molluscorum Strain 848TT, Isolated from Bivalve Molluscs.</title>
        <authorList>
            <person name="Spataro N."/>
            <person name="Farfan M."/>
            <person name="Albarral V."/>
            <person name="Sanglas A."/>
            <person name="Loren J.G."/>
            <person name="Fuste M.C."/>
            <person name="Bosch E."/>
        </authorList>
    </citation>
    <scope>NUCLEOTIDE SEQUENCE [LARGE SCALE GENOMIC DNA]</scope>
    <source>
        <strain evidence="25 26">848</strain>
    </source>
</reference>
<evidence type="ECO:0000256" key="11">
    <source>
        <dbReference type="ARBA" id="ARBA00022960"/>
    </source>
</evidence>
<keyword evidence="26" id="KW-1185">Reference proteome</keyword>
<protein>
    <recommendedName>
        <fullName evidence="15">D-alanine--D-alanine ligase A</fullName>
        <ecNumber evidence="5">6.3.2.4</ecNumber>
    </recommendedName>
    <alternativeName>
        <fullName evidence="16">D-Ala-D-Ala ligase A</fullName>
    </alternativeName>
    <alternativeName>
        <fullName evidence="17">D-alanylalanine synthetase A</fullName>
    </alternativeName>
</protein>
<feature type="binding site" evidence="20">
    <location>
        <begin position="203"/>
        <end position="204"/>
    </location>
    <ligand>
        <name>ATP</name>
        <dbReference type="ChEBI" id="CHEBI:30616"/>
    </ligand>
</feature>
<dbReference type="GO" id="GO:0009252">
    <property type="term" value="P:peptidoglycan biosynthetic process"/>
    <property type="evidence" value="ECO:0007669"/>
    <property type="project" value="UniProtKB-UniPathway"/>
</dbReference>
<feature type="non-terminal residue" evidence="25">
    <location>
        <position position="1"/>
    </location>
</feature>
<dbReference type="Pfam" id="PF01820">
    <property type="entry name" value="Dala_Dala_lig_N"/>
    <property type="match status" value="1"/>
</dbReference>
<keyword evidence="6 25" id="KW-0436">Ligase</keyword>
<dbReference type="InterPro" id="IPR005905">
    <property type="entry name" value="D_ala_D_ala"/>
</dbReference>
<comment type="pathway">
    <text evidence="3">Cell wall biogenesis; peptidoglycan biosynthesis.</text>
</comment>
<keyword evidence="9 22" id="KW-0067">ATP-binding</keyword>
<feature type="binding site" evidence="20">
    <location>
        <begin position="195"/>
        <end position="197"/>
    </location>
    <ligand>
        <name>ATP</name>
        <dbReference type="ChEBI" id="CHEBI:30616"/>
    </ligand>
</feature>
<proteinExistence type="inferred from homology"/>
<evidence type="ECO:0000256" key="21">
    <source>
        <dbReference type="PIRSR" id="PIRSR039102-3"/>
    </source>
</evidence>
<evidence type="ECO:0000256" key="16">
    <source>
        <dbReference type="ARBA" id="ARBA00041486"/>
    </source>
</evidence>
<evidence type="ECO:0000256" key="14">
    <source>
        <dbReference type="ARBA" id="ARBA00023316"/>
    </source>
</evidence>
<evidence type="ECO:0000259" key="24">
    <source>
        <dbReference type="PROSITE" id="PS50975"/>
    </source>
</evidence>
<evidence type="ECO:0000256" key="9">
    <source>
        <dbReference type="ARBA" id="ARBA00022840"/>
    </source>
</evidence>
<evidence type="ECO:0000256" key="6">
    <source>
        <dbReference type="ARBA" id="ARBA00022598"/>
    </source>
</evidence>
<name>R1F1A3_9GAMM</name>
<evidence type="ECO:0000256" key="3">
    <source>
        <dbReference type="ARBA" id="ARBA00004752"/>
    </source>
</evidence>
<feature type="binding site" evidence="20">
    <location>
        <position position="153"/>
    </location>
    <ligand>
        <name>ATP</name>
        <dbReference type="ChEBI" id="CHEBI:30616"/>
    </ligand>
</feature>
<dbReference type="InterPro" id="IPR011761">
    <property type="entry name" value="ATP-grasp"/>
</dbReference>
<evidence type="ECO:0000313" key="25">
    <source>
        <dbReference type="EMBL" id="EOD53637.1"/>
    </source>
</evidence>
<dbReference type="PROSITE" id="PS00844">
    <property type="entry name" value="DALA_DALA_LIGASE_2"/>
    <property type="match status" value="1"/>
</dbReference>
<dbReference type="GO" id="GO:0046872">
    <property type="term" value="F:metal ion binding"/>
    <property type="evidence" value="ECO:0007669"/>
    <property type="project" value="UniProtKB-KW"/>
</dbReference>
<dbReference type="Pfam" id="PF07478">
    <property type="entry name" value="Dala_Dala_lig_C"/>
    <property type="match status" value="1"/>
</dbReference>
<evidence type="ECO:0000313" key="26">
    <source>
        <dbReference type="Proteomes" id="UP000013526"/>
    </source>
</evidence>
<dbReference type="InterPro" id="IPR013815">
    <property type="entry name" value="ATP_grasp_subdomain_1"/>
</dbReference>
<accession>R1F1A3</accession>